<sequence>MIASMTDYQYAGLMSVYVNEKPQLLKRALKSVLNQDYPPAEFVLVKDGKLTEELESVIHEEHQLFERANIRFVELKNPTNLGLGRSLNKGLKACTNELVARFDSDDLNMPQRMTKTIEWFRAHPDTAIVGTQIYEFDQDERHPFDVKQVPVDYQHIIKQSVVRNPFNHMSVTFKKSVIDEVGGYVDVPLFEDYYLWLRVIHAKYPVSNLADTLVKAHVNREFAHKRGGLHYLKKEIHFQNLLVRDGFLKRSQYLRNILIRGTVRLLPANLLMVLYKFLRNL</sequence>
<keyword evidence="2" id="KW-0328">Glycosyltransferase</keyword>
<dbReference type="Gene3D" id="3.90.550.10">
    <property type="entry name" value="Spore Coat Polysaccharide Biosynthesis Protein SpsA, Chain A"/>
    <property type="match status" value="1"/>
</dbReference>
<evidence type="ECO:0000256" key="3">
    <source>
        <dbReference type="ARBA" id="ARBA00022679"/>
    </source>
</evidence>
<dbReference type="Proteomes" id="UP000276249">
    <property type="component" value="Unassembled WGS sequence"/>
</dbReference>
<protein>
    <submittedName>
        <fullName evidence="5">Glycosyltransferase</fullName>
    </submittedName>
</protein>
<organism evidence="5 6">
    <name type="scientific">Lactiplantibacillus pentosus</name>
    <name type="common">Lactobacillus pentosus</name>
    <dbReference type="NCBI Taxonomy" id="1589"/>
    <lineage>
        <taxon>Bacteria</taxon>
        <taxon>Bacillati</taxon>
        <taxon>Bacillota</taxon>
        <taxon>Bacilli</taxon>
        <taxon>Lactobacillales</taxon>
        <taxon>Lactobacillaceae</taxon>
        <taxon>Lactiplantibacillus</taxon>
    </lineage>
</organism>
<accession>A0ABD7ISW7</accession>
<evidence type="ECO:0000256" key="1">
    <source>
        <dbReference type="ARBA" id="ARBA00006739"/>
    </source>
</evidence>
<dbReference type="EMBL" id="RDCJ01000028">
    <property type="protein sequence ID" value="RMW51118.1"/>
    <property type="molecule type" value="Genomic_DNA"/>
</dbReference>
<name>A0ABD7ISW7_LACPE</name>
<evidence type="ECO:0000256" key="2">
    <source>
        <dbReference type="ARBA" id="ARBA00022676"/>
    </source>
</evidence>
<dbReference type="Pfam" id="PF00535">
    <property type="entry name" value="Glycos_transf_2"/>
    <property type="match status" value="1"/>
</dbReference>
<comment type="caution">
    <text evidence="5">The sequence shown here is derived from an EMBL/GenBank/DDBJ whole genome shotgun (WGS) entry which is preliminary data.</text>
</comment>
<dbReference type="PANTHER" id="PTHR43685">
    <property type="entry name" value="GLYCOSYLTRANSFERASE"/>
    <property type="match status" value="1"/>
</dbReference>
<proteinExistence type="inferred from homology"/>
<dbReference type="PANTHER" id="PTHR43685:SF5">
    <property type="entry name" value="GLYCOSYLTRANSFERASE EPSE-RELATED"/>
    <property type="match status" value="1"/>
</dbReference>
<dbReference type="SUPFAM" id="SSF53448">
    <property type="entry name" value="Nucleotide-diphospho-sugar transferases"/>
    <property type="match status" value="1"/>
</dbReference>
<dbReference type="RefSeq" id="WP_105920467.1">
    <property type="nucleotide sequence ID" value="NZ_CP032655.1"/>
</dbReference>
<dbReference type="InterPro" id="IPR050834">
    <property type="entry name" value="Glycosyltransf_2"/>
</dbReference>
<feature type="domain" description="Glycosyltransferase 2-like" evidence="4">
    <location>
        <begin position="18"/>
        <end position="141"/>
    </location>
</feature>
<dbReference type="InterPro" id="IPR029044">
    <property type="entry name" value="Nucleotide-diphossugar_trans"/>
</dbReference>
<comment type="similarity">
    <text evidence="1">Belongs to the glycosyltransferase 2 family.</text>
</comment>
<keyword evidence="3" id="KW-0808">Transferase</keyword>
<dbReference type="InterPro" id="IPR001173">
    <property type="entry name" value="Glyco_trans_2-like"/>
</dbReference>
<gene>
    <name evidence="5" type="ORF">D6U18_02435</name>
</gene>
<evidence type="ECO:0000313" key="5">
    <source>
        <dbReference type="EMBL" id="RMW51118.1"/>
    </source>
</evidence>
<evidence type="ECO:0000259" key="4">
    <source>
        <dbReference type="Pfam" id="PF00535"/>
    </source>
</evidence>
<evidence type="ECO:0000313" key="6">
    <source>
        <dbReference type="Proteomes" id="UP000276249"/>
    </source>
</evidence>
<dbReference type="GO" id="GO:0016757">
    <property type="term" value="F:glycosyltransferase activity"/>
    <property type="evidence" value="ECO:0007669"/>
    <property type="project" value="UniProtKB-KW"/>
</dbReference>
<reference evidence="5 6" key="1">
    <citation type="submission" date="2018-10" db="EMBL/GenBank/DDBJ databases">
        <title>Genome sequences of five Lactobacillus pentosus strains isolated from brines of traditionally fermented spanish-style green table olives and differences between them.</title>
        <authorList>
            <person name="Jimenez Diaz R."/>
        </authorList>
    </citation>
    <scope>NUCLEOTIDE SEQUENCE [LARGE SCALE GENOMIC DNA]</scope>
    <source>
        <strain evidence="5 6">IG10</strain>
    </source>
</reference>
<dbReference type="AlphaFoldDB" id="A0ABD7ISW7"/>